<sequence length="543" mass="60088">MKLLVKSKDLANEMLDLPSPKGLLITGPPGSGKTFVADTWFASVSTPYKMRKHYNQFVLDLYRDVWDVTESRMHHNLHYVAVDDVDSAASTGTRPKSWTKDFQEQVRGLLRRNDGAGANAVWNRLRKSLLPSSSARNKTTTAALPIPYILASRLIQSAYALLLDEVQLQDVSSALLLSDVLVWYWRMGGVVVGTSNRVPEDLYVNGVQKERLGAFGSALRARCPVIELGSEDIDARDYRRSNAAKEKGEEGQRTWFLGHQEDEFEVLATTLFGEEGGEPSTLSVFGRRLIVPSVSPSGKTCRFSFEQLCDSSLGPADYLTIASTFDTILITRIPAIRLPTAKNQARRFISLIDALYERRCRIVCFAETPLDGLFIEDAATTATDSVWQESVSVSTGAEAYRPNIIAYDDKAASLEEIQPVRRPLEQLSIFSGKDEQFAFKRALSRLVEMTGAGYCRGAEWEPLPEGMRGWERTTRLGRGFGIAQTVEKPQPLVVDAASGGSESMAPTLKADHVWGVREDWGGATARGRSWGRGASVYDKDAKD</sequence>
<proteinExistence type="inferred from homology"/>
<organism evidence="5 6">
    <name type="scientific">Cylindrobasidium torrendii FP15055 ss-10</name>
    <dbReference type="NCBI Taxonomy" id="1314674"/>
    <lineage>
        <taxon>Eukaryota</taxon>
        <taxon>Fungi</taxon>
        <taxon>Dikarya</taxon>
        <taxon>Basidiomycota</taxon>
        <taxon>Agaricomycotina</taxon>
        <taxon>Agaricomycetes</taxon>
        <taxon>Agaricomycetidae</taxon>
        <taxon>Agaricales</taxon>
        <taxon>Marasmiineae</taxon>
        <taxon>Physalacriaceae</taxon>
        <taxon>Cylindrobasidium</taxon>
    </lineage>
</organism>
<reference evidence="5 6" key="1">
    <citation type="journal article" date="2015" name="Fungal Genet. Biol.">
        <title>Evolution of novel wood decay mechanisms in Agaricales revealed by the genome sequences of Fistulina hepatica and Cylindrobasidium torrendii.</title>
        <authorList>
            <person name="Floudas D."/>
            <person name="Held B.W."/>
            <person name="Riley R."/>
            <person name="Nagy L.G."/>
            <person name="Koehler G."/>
            <person name="Ransdell A.S."/>
            <person name="Younus H."/>
            <person name="Chow J."/>
            <person name="Chiniquy J."/>
            <person name="Lipzen A."/>
            <person name="Tritt A."/>
            <person name="Sun H."/>
            <person name="Haridas S."/>
            <person name="LaButti K."/>
            <person name="Ohm R.A."/>
            <person name="Kues U."/>
            <person name="Blanchette R.A."/>
            <person name="Grigoriev I.V."/>
            <person name="Minto R.E."/>
            <person name="Hibbett D.S."/>
        </authorList>
    </citation>
    <scope>NUCLEOTIDE SEQUENCE [LARGE SCALE GENOMIC DNA]</scope>
    <source>
        <strain evidence="5 6">FP15055 ss-10</strain>
    </source>
</reference>
<dbReference type="OrthoDB" id="2193432at2759"/>
<protein>
    <recommendedName>
        <fullName evidence="7">AFG1-like ATPase</fullName>
    </recommendedName>
</protein>
<evidence type="ECO:0000256" key="2">
    <source>
        <dbReference type="ARBA" id="ARBA00022741"/>
    </source>
</evidence>
<dbReference type="Proteomes" id="UP000054007">
    <property type="component" value="Unassembled WGS sequence"/>
</dbReference>
<evidence type="ECO:0000256" key="3">
    <source>
        <dbReference type="ARBA" id="ARBA00022840"/>
    </source>
</evidence>
<dbReference type="InterPro" id="IPR005654">
    <property type="entry name" value="ATPase_AFG1-like"/>
</dbReference>
<dbReference type="Gene3D" id="3.40.50.300">
    <property type="entry name" value="P-loop containing nucleotide triphosphate hydrolases"/>
    <property type="match status" value="1"/>
</dbReference>
<dbReference type="Pfam" id="PF03969">
    <property type="entry name" value="AFG1_ATPase"/>
    <property type="match status" value="1"/>
</dbReference>
<name>A0A0D7BCK1_9AGAR</name>
<dbReference type="InterPro" id="IPR027417">
    <property type="entry name" value="P-loop_NTPase"/>
</dbReference>
<dbReference type="SUPFAM" id="SSF52540">
    <property type="entry name" value="P-loop containing nucleoside triphosphate hydrolases"/>
    <property type="match status" value="1"/>
</dbReference>
<evidence type="ECO:0008006" key="7">
    <source>
        <dbReference type="Google" id="ProtNLM"/>
    </source>
</evidence>
<evidence type="ECO:0000313" key="6">
    <source>
        <dbReference type="Proteomes" id="UP000054007"/>
    </source>
</evidence>
<keyword evidence="6" id="KW-1185">Reference proteome</keyword>
<dbReference type="PANTHER" id="PTHR12169:SF2">
    <property type="entry name" value="AFG1P"/>
    <property type="match status" value="1"/>
</dbReference>
<accession>A0A0D7BCK1</accession>
<evidence type="ECO:0000256" key="4">
    <source>
        <dbReference type="SAM" id="MobiDB-lite"/>
    </source>
</evidence>
<dbReference type="GO" id="GO:0005739">
    <property type="term" value="C:mitochondrion"/>
    <property type="evidence" value="ECO:0007669"/>
    <property type="project" value="TreeGrafter"/>
</dbReference>
<comment type="similarity">
    <text evidence="1">Belongs to the AFG1 ATPase family.</text>
</comment>
<gene>
    <name evidence="5" type="ORF">CYLTODRAFT_396245</name>
</gene>
<dbReference type="PANTHER" id="PTHR12169">
    <property type="entry name" value="ATPASE N2B"/>
    <property type="match status" value="1"/>
</dbReference>
<dbReference type="AlphaFoldDB" id="A0A0D7BCK1"/>
<keyword evidence="2" id="KW-0547">Nucleotide-binding</keyword>
<keyword evidence="3" id="KW-0067">ATP-binding</keyword>
<evidence type="ECO:0000313" key="5">
    <source>
        <dbReference type="EMBL" id="KIY67899.1"/>
    </source>
</evidence>
<dbReference type="EMBL" id="KN880514">
    <property type="protein sequence ID" value="KIY67899.1"/>
    <property type="molecule type" value="Genomic_DNA"/>
</dbReference>
<feature type="region of interest" description="Disordered" evidence="4">
    <location>
        <begin position="522"/>
        <end position="543"/>
    </location>
</feature>
<dbReference type="GO" id="GO:0016887">
    <property type="term" value="F:ATP hydrolysis activity"/>
    <property type="evidence" value="ECO:0007669"/>
    <property type="project" value="InterPro"/>
</dbReference>
<evidence type="ECO:0000256" key="1">
    <source>
        <dbReference type="ARBA" id="ARBA00010322"/>
    </source>
</evidence>
<dbReference type="NCBIfam" id="NF040713">
    <property type="entry name" value="ZapE"/>
    <property type="match status" value="1"/>
</dbReference>
<dbReference type="GO" id="GO:0005524">
    <property type="term" value="F:ATP binding"/>
    <property type="evidence" value="ECO:0007669"/>
    <property type="project" value="UniProtKB-KW"/>
</dbReference>